<evidence type="ECO:0000313" key="1">
    <source>
        <dbReference type="EMBL" id="KIJ99032.1"/>
    </source>
</evidence>
<dbReference type="HOGENOM" id="CLU_2705170_0_0_1"/>
<protein>
    <submittedName>
        <fullName evidence="1">Uncharacterized protein</fullName>
    </submittedName>
</protein>
<dbReference type="Proteomes" id="UP000054477">
    <property type="component" value="Unassembled WGS sequence"/>
</dbReference>
<dbReference type="EMBL" id="KN838655">
    <property type="protein sequence ID" value="KIJ99032.1"/>
    <property type="molecule type" value="Genomic_DNA"/>
</dbReference>
<dbReference type="AlphaFoldDB" id="A0A0C9XT34"/>
<sequence>MYVEITHLGPANTGVVSLFLWVRHFLRHISWKTSNLALLDDQPTRCLVIFNKRRVLIWPLRLNPVEDIAICII</sequence>
<evidence type="ECO:0000313" key="2">
    <source>
        <dbReference type="Proteomes" id="UP000054477"/>
    </source>
</evidence>
<accession>A0A0C9XT34</accession>
<keyword evidence="2" id="KW-1185">Reference proteome</keyword>
<proteinExistence type="predicted"/>
<name>A0A0C9XT34_9AGAR</name>
<gene>
    <name evidence="1" type="ORF">K443DRAFT_188895</name>
</gene>
<organism evidence="1 2">
    <name type="scientific">Laccaria amethystina LaAM-08-1</name>
    <dbReference type="NCBI Taxonomy" id="1095629"/>
    <lineage>
        <taxon>Eukaryota</taxon>
        <taxon>Fungi</taxon>
        <taxon>Dikarya</taxon>
        <taxon>Basidiomycota</taxon>
        <taxon>Agaricomycotina</taxon>
        <taxon>Agaricomycetes</taxon>
        <taxon>Agaricomycetidae</taxon>
        <taxon>Agaricales</taxon>
        <taxon>Agaricineae</taxon>
        <taxon>Hydnangiaceae</taxon>
        <taxon>Laccaria</taxon>
    </lineage>
</organism>
<reference evidence="2" key="2">
    <citation type="submission" date="2015-01" db="EMBL/GenBank/DDBJ databases">
        <title>Evolutionary Origins and Diversification of the Mycorrhizal Mutualists.</title>
        <authorList>
            <consortium name="DOE Joint Genome Institute"/>
            <consortium name="Mycorrhizal Genomics Consortium"/>
            <person name="Kohler A."/>
            <person name="Kuo A."/>
            <person name="Nagy L.G."/>
            <person name="Floudas D."/>
            <person name="Copeland A."/>
            <person name="Barry K.W."/>
            <person name="Cichocki N."/>
            <person name="Veneault-Fourrey C."/>
            <person name="LaButti K."/>
            <person name="Lindquist E.A."/>
            <person name="Lipzen A."/>
            <person name="Lundell T."/>
            <person name="Morin E."/>
            <person name="Murat C."/>
            <person name="Riley R."/>
            <person name="Ohm R."/>
            <person name="Sun H."/>
            <person name="Tunlid A."/>
            <person name="Henrissat B."/>
            <person name="Grigoriev I.V."/>
            <person name="Hibbett D.S."/>
            <person name="Martin F."/>
        </authorList>
    </citation>
    <scope>NUCLEOTIDE SEQUENCE [LARGE SCALE GENOMIC DNA]</scope>
    <source>
        <strain evidence="2">LaAM-08-1</strain>
    </source>
</reference>
<reference evidence="1 2" key="1">
    <citation type="submission" date="2014-04" db="EMBL/GenBank/DDBJ databases">
        <authorList>
            <consortium name="DOE Joint Genome Institute"/>
            <person name="Kuo A."/>
            <person name="Kohler A."/>
            <person name="Nagy L.G."/>
            <person name="Floudas D."/>
            <person name="Copeland A."/>
            <person name="Barry K.W."/>
            <person name="Cichocki N."/>
            <person name="Veneault-Fourrey C."/>
            <person name="LaButti K."/>
            <person name="Lindquist E.A."/>
            <person name="Lipzen A."/>
            <person name="Lundell T."/>
            <person name="Morin E."/>
            <person name="Murat C."/>
            <person name="Sun H."/>
            <person name="Tunlid A."/>
            <person name="Henrissat B."/>
            <person name="Grigoriev I.V."/>
            <person name="Hibbett D.S."/>
            <person name="Martin F."/>
            <person name="Nordberg H.P."/>
            <person name="Cantor M.N."/>
            <person name="Hua S.X."/>
        </authorList>
    </citation>
    <scope>NUCLEOTIDE SEQUENCE [LARGE SCALE GENOMIC DNA]</scope>
    <source>
        <strain evidence="1 2">LaAM-08-1</strain>
    </source>
</reference>